<dbReference type="AlphaFoldDB" id="A0A2L0EV82"/>
<dbReference type="EMBL" id="CP012673">
    <property type="protein sequence ID" value="AUX43203.1"/>
    <property type="molecule type" value="Genomic_DNA"/>
</dbReference>
<name>A0A2L0EV82_SORCE</name>
<evidence type="ECO:0000313" key="1">
    <source>
        <dbReference type="EMBL" id="AUX43203.1"/>
    </source>
</evidence>
<dbReference type="Proteomes" id="UP000238348">
    <property type="component" value="Chromosome"/>
</dbReference>
<gene>
    <name evidence="1" type="ORF">SOCE26_046470</name>
</gene>
<dbReference type="RefSeq" id="WP_104981909.1">
    <property type="nucleotide sequence ID" value="NZ_CP012673.1"/>
</dbReference>
<proteinExistence type="predicted"/>
<reference evidence="1 2" key="1">
    <citation type="submission" date="2015-09" db="EMBL/GenBank/DDBJ databases">
        <title>Sorangium comparison.</title>
        <authorList>
            <person name="Zaburannyi N."/>
            <person name="Bunk B."/>
            <person name="Overmann J."/>
            <person name="Mueller R."/>
        </authorList>
    </citation>
    <scope>NUCLEOTIDE SEQUENCE [LARGE SCALE GENOMIC DNA]</scope>
    <source>
        <strain evidence="1 2">So ce26</strain>
    </source>
</reference>
<dbReference type="OrthoDB" id="5517591at2"/>
<evidence type="ECO:0000313" key="2">
    <source>
        <dbReference type="Proteomes" id="UP000238348"/>
    </source>
</evidence>
<sequence>MPLRARLPGPGLAKIECPPLLQRRRIELVACSAGRLCALFDHADVVSEGNTRSEGGALVYYGSTSLLVALPPDTLRGGPLEQALDRAIALDPHLRLRALRVAQREAAARAGGPLGPLQAEIRCGLTPRASAAAIALTVDVAARVLVRTARPSRA</sequence>
<organism evidence="1 2">
    <name type="scientific">Sorangium cellulosum</name>
    <name type="common">Polyangium cellulosum</name>
    <dbReference type="NCBI Taxonomy" id="56"/>
    <lineage>
        <taxon>Bacteria</taxon>
        <taxon>Pseudomonadati</taxon>
        <taxon>Myxococcota</taxon>
        <taxon>Polyangia</taxon>
        <taxon>Polyangiales</taxon>
        <taxon>Polyangiaceae</taxon>
        <taxon>Sorangium</taxon>
    </lineage>
</organism>
<protein>
    <submittedName>
        <fullName evidence="1">Uncharacterized protein</fullName>
    </submittedName>
</protein>
<accession>A0A2L0EV82</accession>